<feature type="transmembrane region" description="Helical" evidence="2">
    <location>
        <begin position="227"/>
        <end position="250"/>
    </location>
</feature>
<keyword evidence="2" id="KW-1133">Transmembrane helix</keyword>
<evidence type="ECO:0000256" key="2">
    <source>
        <dbReference type="SAM" id="Phobius"/>
    </source>
</evidence>
<accession>A0A176VZN0</accession>
<feature type="region of interest" description="Disordered" evidence="1">
    <location>
        <begin position="120"/>
        <end position="143"/>
    </location>
</feature>
<sequence length="252" mass="27287">MGETGETGVVMEHNRFHGGTENLDRCSERHTFAGGLSARRSRRPDVEFGHIDQIRSHPSSRIHWNSSPSTCNFGRARSVLAVASFTGRGVALSGNVWKNVTGGKTYAVRLAGAGITRASRADSTLNAEATDRKSSEQPATGSSAETHLDLLERFISESSKDGGGRTIAEQLEEQVDLDQAEIVTVPLAQSMTLEQAPLTISQKRNIRRQKYLDEVAKRNDAPFFTTVALFVILPPAVILGVAVATGYINILP</sequence>
<gene>
    <name evidence="3" type="ORF">AXG93_626s1090</name>
</gene>
<dbReference type="AlphaFoldDB" id="A0A176VZN0"/>
<proteinExistence type="predicted"/>
<keyword evidence="2" id="KW-0472">Membrane</keyword>
<dbReference type="PANTHER" id="PTHR36742:SF1">
    <property type="entry name" value="MYOSIN-G HEAVY CHAIN-LIKE PROTEIN"/>
    <property type="match status" value="1"/>
</dbReference>
<dbReference type="GO" id="GO:0009507">
    <property type="term" value="C:chloroplast"/>
    <property type="evidence" value="ECO:0007669"/>
    <property type="project" value="TreeGrafter"/>
</dbReference>
<comment type="caution">
    <text evidence="3">The sequence shown here is derived from an EMBL/GenBank/DDBJ whole genome shotgun (WGS) entry which is preliminary data.</text>
</comment>
<reference evidence="3" key="1">
    <citation type="submission" date="2016-03" db="EMBL/GenBank/DDBJ databases">
        <title>Mechanisms controlling the formation of the plant cell surface in tip-growing cells are functionally conserved among land plants.</title>
        <authorList>
            <person name="Honkanen S."/>
            <person name="Jones V.A."/>
            <person name="Morieri G."/>
            <person name="Champion C."/>
            <person name="Hetherington A.J."/>
            <person name="Kelly S."/>
            <person name="Saint-Marcoux D."/>
            <person name="Proust H."/>
            <person name="Prescott H."/>
            <person name="Dolan L."/>
        </authorList>
    </citation>
    <scope>NUCLEOTIDE SEQUENCE [LARGE SCALE GENOMIC DNA]</scope>
    <source>
        <tissue evidence="3">Whole gametophyte</tissue>
    </source>
</reference>
<protein>
    <submittedName>
        <fullName evidence="3">Uncharacterized protein</fullName>
    </submittedName>
</protein>
<dbReference type="PANTHER" id="PTHR36742">
    <property type="entry name" value="MYOSIN-G HEAVY CHAIN-LIKE PROTEIN"/>
    <property type="match status" value="1"/>
</dbReference>
<evidence type="ECO:0000256" key="1">
    <source>
        <dbReference type="SAM" id="MobiDB-lite"/>
    </source>
</evidence>
<keyword evidence="4" id="KW-1185">Reference proteome</keyword>
<evidence type="ECO:0000313" key="3">
    <source>
        <dbReference type="EMBL" id="OAE26274.1"/>
    </source>
</evidence>
<dbReference type="Proteomes" id="UP000077202">
    <property type="component" value="Unassembled WGS sequence"/>
</dbReference>
<keyword evidence="2" id="KW-0812">Transmembrane</keyword>
<evidence type="ECO:0000313" key="4">
    <source>
        <dbReference type="Proteomes" id="UP000077202"/>
    </source>
</evidence>
<organism evidence="3 4">
    <name type="scientific">Marchantia polymorpha subsp. ruderalis</name>
    <dbReference type="NCBI Taxonomy" id="1480154"/>
    <lineage>
        <taxon>Eukaryota</taxon>
        <taxon>Viridiplantae</taxon>
        <taxon>Streptophyta</taxon>
        <taxon>Embryophyta</taxon>
        <taxon>Marchantiophyta</taxon>
        <taxon>Marchantiopsida</taxon>
        <taxon>Marchantiidae</taxon>
        <taxon>Marchantiales</taxon>
        <taxon>Marchantiaceae</taxon>
        <taxon>Marchantia</taxon>
    </lineage>
</organism>
<name>A0A176VZN0_MARPO</name>
<dbReference type="EMBL" id="LVLJ01002197">
    <property type="protein sequence ID" value="OAE26274.1"/>
    <property type="molecule type" value="Genomic_DNA"/>
</dbReference>